<comment type="caution">
    <text evidence="2">The sequence shown here is derived from an EMBL/GenBank/DDBJ whole genome shotgun (WGS) entry which is preliminary data.</text>
</comment>
<dbReference type="AlphaFoldDB" id="A0AAE0ZKW5"/>
<dbReference type="Proteomes" id="UP001283361">
    <property type="component" value="Unassembled WGS sequence"/>
</dbReference>
<sequence>MNGHQCPPLPVPVSTHPLYLGESQYSPRNETLANLSARPFRFSAYFRWSVSAMSAEFNPVSQSRAELTLSPLAKRYVDESHVSGVDSSSESCPLAAAVIRSDAHRSQGCFRQPSGLASGGPRPSPVCSYQRQGRLPRATRDQSQSWSLQ</sequence>
<proteinExistence type="predicted"/>
<evidence type="ECO:0000313" key="3">
    <source>
        <dbReference type="Proteomes" id="UP001283361"/>
    </source>
</evidence>
<evidence type="ECO:0000256" key="1">
    <source>
        <dbReference type="SAM" id="MobiDB-lite"/>
    </source>
</evidence>
<accession>A0AAE0ZKW5</accession>
<evidence type="ECO:0000313" key="2">
    <source>
        <dbReference type="EMBL" id="KAK3770322.1"/>
    </source>
</evidence>
<feature type="region of interest" description="Disordered" evidence="1">
    <location>
        <begin position="103"/>
        <end position="149"/>
    </location>
</feature>
<keyword evidence="3" id="KW-1185">Reference proteome</keyword>
<gene>
    <name evidence="2" type="ORF">RRG08_029975</name>
</gene>
<name>A0AAE0ZKW5_9GAST</name>
<reference evidence="2" key="1">
    <citation type="journal article" date="2023" name="G3 (Bethesda)">
        <title>A reference genome for the long-term kleptoplast-retaining sea slug Elysia crispata morphotype clarki.</title>
        <authorList>
            <person name="Eastman K.E."/>
            <person name="Pendleton A.L."/>
            <person name="Shaikh M.A."/>
            <person name="Suttiyut T."/>
            <person name="Ogas R."/>
            <person name="Tomko P."/>
            <person name="Gavelis G."/>
            <person name="Widhalm J.R."/>
            <person name="Wisecaver J.H."/>
        </authorList>
    </citation>
    <scope>NUCLEOTIDE SEQUENCE</scope>
    <source>
        <strain evidence="2">ECLA1</strain>
    </source>
</reference>
<dbReference type="EMBL" id="JAWDGP010003856">
    <property type="protein sequence ID" value="KAK3770322.1"/>
    <property type="molecule type" value="Genomic_DNA"/>
</dbReference>
<organism evidence="2 3">
    <name type="scientific">Elysia crispata</name>
    <name type="common">lettuce slug</name>
    <dbReference type="NCBI Taxonomy" id="231223"/>
    <lineage>
        <taxon>Eukaryota</taxon>
        <taxon>Metazoa</taxon>
        <taxon>Spiralia</taxon>
        <taxon>Lophotrochozoa</taxon>
        <taxon>Mollusca</taxon>
        <taxon>Gastropoda</taxon>
        <taxon>Heterobranchia</taxon>
        <taxon>Euthyneura</taxon>
        <taxon>Panpulmonata</taxon>
        <taxon>Sacoglossa</taxon>
        <taxon>Placobranchoidea</taxon>
        <taxon>Plakobranchidae</taxon>
        <taxon>Elysia</taxon>
    </lineage>
</organism>
<protein>
    <submittedName>
        <fullName evidence="2">Uncharacterized protein</fullName>
    </submittedName>
</protein>